<accession>A0AAU8K674</accession>
<gene>
    <name evidence="1" type="ORF">ABWK59_29485</name>
</gene>
<name>A0AAU8K674_9ACTN</name>
<dbReference type="EMBL" id="CP159872">
    <property type="protein sequence ID" value="XCM82753.1"/>
    <property type="molecule type" value="Genomic_DNA"/>
</dbReference>
<proteinExistence type="predicted"/>
<sequence length="87" mass="9420">MQNHWDVELSFEEDGTHTSCEARLIGQGAPGLSGHGASLRSLADRPAPRIGEELAAARALEELCRNLRSQANGDINDAAMRPGYLNY</sequence>
<dbReference type="InterPro" id="IPR015057">
    <property type="entry name" value="Rv2632c-like"/>
</dbReference>
<dbReference type="AlphaFoldDB" id="A0AAU8K674"/>
<dbReference type="InterPro" id="IPR038070">
    <property type="entry name" value="Rv2632c-like_sf"/>
</dbReference>
<dbReference type="RefSeq" id="WP_354643686.1">
    <property type="nucleotide sequence ID" value="NZ_CP159872.1"/>
</dbReference>
<organism evidence="1">
    <name type="scientific">Kitasatospora camelliae</name>
    <dbReference type="NCBI Taxonomy" id="3156397"/>
    <lineage>
        <taxon>Bacteria</taxon>
        <taxon>Bacillati</taxon>
        <taxon>Actinomycetota</taxon>
        <taxon>Actinomycetes</taxon>
        <taxon>Kitasatosporales</taxon>
        <taxon>Streptomycetaceae</taxon>
        <taxon>Kitasatospora</taxon>
    </lineage>
</organism>
<dbReference type="Pfam" id="PF08962">
    <property type="entry name" value="Rv2632c-like"/>
    <property type="match status" value="1"/>
</dbReference>
<dbReference type="SUPFAM" id="SSF143212">
    <property type="entry name" value="Rv2632c-like"/>
    <property type="match status" value="1"/>
</dbReference>
<dbReference type="Gene3D" id="3.30.160.240">
    <property type="entry name" value="Rv1738"/>
    <property type="match status" value="1"/>
</dbReference>
<protein>
    <submittedName>
        <fullName evidence="1">DsRBD fold-containing protein</fullName>
    </submittedName>
</protein>
<evidence type="ECO:0000313" key="1">
    <source>
        <dbReference type="EMBL" id="XCM82753.1"/>
    </source>
</evidence>
<reference evidence="1" key="1">
    <citation type="submission" date="2024-06" db="EMBL/GenBank/DDBJ databases">
        <title>The genome sequences of Kitasatospora sp. strain HUAS MG31.</title>
        <authorList>
            <person name="Mo P."/>
        </authorList>
    </citation>
    <scope>NUCLEOTIDE SEQUENCE</scope>
    <source>
        <strain evidence="1">HUAS MG31</strain>
    </source>
</reference>
<dbReference type="KEGG" id="kcm:ABWK59_29485"/>